<dbReference type="Proteomes" id="UP000539313">
    <property type="component" value="Unassembled WGS sequence"/>
</dbReference>
<evidence type="ECO:0000313" key="5">
    <source>
        <dbReference type="EMBL" id="MBA9006410.1"/>
    </source>
</evidence>
<dbReference type="CDD" id="cd01823">
    <property type="entry name" value="SEST_like"/>
    <property type="match status" value="1"/>
</dbReference>
<evidence type="ECO:0000256" key="1">
    <source>
        <dbReference type="PIRSR" id="PIRSR637460-1"/>
    </source>
</evidence>
<organism evidence="5 6">
    <name type="scientific">Thermomonospora cellulosilytica</name>
    <dbReference type="NCBI Taxonomy" id="1411118"/>
    <lineage>
        <taxon>Bacteria</taxon>
        <taxon>Bacillati</taxon>
        <taxon>Actinomycetota</taxon>
        <taxon>Actinomycetes</taxon>
        <taxon>Streptosporangiales</taxon>
        <taxon>Thermomonosporaceae</taxon>
        <taxon>Thermomonospora</taxon>
    </lineage>
</organism>
<evidence type="ECO:0000256" key="3">
    <source>
        <dbReference type="SAM" id="Phobius"/>
    </source>
</evidence>
<dbReference type="AlphaFoldDB" id="A0A7W3N2P3"/>
<dbReference type="InterPro" id="IPR037460">
    <property type="entry name" value="SEST-like"/>
</dbReference>
<keyword evidence="2" id="KW-1015">Disulfide bond</keyword>
<reference evidence="5 6" key="1">
    <citation type="submission" date="2020-08" db="EMBL/GenBank/DDBJ databases">
        <title>Sequencing the genomes of 1000 actinobacteria strains.</title>
        <authorList>
            <person name="Klenk H.-P."/>
        </authorList>
    </citation>
    <scope>NUCLEOTIDE SEQUENCE [LARGE SCALE GENOMIC DNA]</scope>
    <source>
        <strain evidence="5 6">DSM 45823</strain>
    </source>
</reference>
<keyword evidence="3" id="KW-0812">Transmembrane</keyword>
<feature type="domain" description="SGNH hydrolase-type esterase" evidence="4">
    <location>
        <begin position="88"/>
        <end position="335"/>
    </location>
</feature>
<dbReference type="Gene3D" id="3.40.50.1110">
    <property type="entry name" value="SGNH hydrolase"/>
    <property type="match status" value="1"/>
</dbReference>
<accession>A0A7W3N2P3</accession>
<evidence type="ECO:0000313" key="6">
    <source>
        <dbReference type="Proteomes" id="UP000539313"/>
    </source>
</evidence>
<keyword evidence="6" id="KW-1185">Reference proteome</keyword>
<dbReference type="RefSeq" id="WP_182707338.1">
    <property type="nucleotide sequence ID" value="NZ_JACJII010000001.1"/>
</dbReference>
<dbReference type="PANTHER" id="PTHR37981">
    <property type="entry name" value="LIPASE 2"/>
    <property type="match status" value="1"/>
</dbReference>
<keyword evidence="3" id="KW-0472">Membrane</keyword>
<name>A0A7W3N2P3_9ACTN</name>
<dbReference type="GO" id="GO:0019433">
    <property type="term" value="P:triglyceride catabolic process"/>
    <property type="evidence" value="ECO:0007669"/>
    <property type="project" value="TreeGrafter"/>
</dbReference>
<evidence type="ECO:0000259" key="4">
    <source>
        <dbReference type="Pfam" id="PF13472"/>
    </source>
</evidence>
<feature type="disulfide bond" evidence="2">
    <location>
        <begin position="112"/>
        <end position="138"/>
    </location>
</feature>
<dbReference type="EMBL" id="JACJII010000001">
    <property type="protein sequence ID" value="MBA9006410.1"/>
    <property type="molecule type" value="Genomic_DNA"/>
</dbReference>
<dbReference type="GO" id="GO:0004806">
    <property type="term" value="F:triacylglycerol lipase activity"/>
    <property type="evidence" value="ECO:0007669"/>
    <property type="project" value="TreeGrafter"/>
</dbReference>
<feature type="active site" description="Nucleophile" evidence="1">
    <location>
        <position position="92"/>
    </location>
</feature>
<feature type="transmembrane region" description="Helical" evidence="3">
    <location>
        <begin position="24"/>
        <end position="45"/>
    </location>
</feature>
<dbReference type="SUPFAM" id="SSF52266">
    <property type="entry name" value="SGNH hydrolase"/>
    <property type="match status" value="1"/>
</dbReference>
<dbReference type="InterPro" id="IPR036514">
    <property type="entry name" value="SGNH_hydro_sf"/>
</dbReference>
<feature type="active site" evidence="1">
    <location>
        <position position="327"/>
    </location>
</feature>
<protein>
    <submittedName>
        <fullName evidence="5">Lysophospholipase L1-like esterase</fullName>
    </submittedName>
</protein>
<keyword evidence="3" id="KW-1133">Transmembrane helix</keyword>
<dbReference type="InterPro" id="IPR013830">
    <property type="entry name" value="SGNH_hydro"/>
</dbReference>
<evidence type="ECO:0000256" key="2">
    <source>
        <dbReference type="PIRSR" id="PIRSR637460-2"/>
    </source>
</evidence>
<feature type="disulfide bond" evidence="2">
    <location>
        <begin position="185"/>
        <end position="195"/>
    </location>
</feature>
<dbReference type="Pfam" id="PF13472">
    <property type="entry name" value="Lipase_GDSL_2"/>
    <property type="match status" value="1"/>
</dbReference>
<comment type="caution">
    <text evidence="5">The sequence shown here is derived from an EMBL/GenBank/DDBJ whole genome shotgun (WGS) entry which is preliminary data.</text>
</comment>
<sequence>MGGPRTWLRSEGERSPRLGERGRAFVVLVVLVLVAVGPLVAFPAVRCEVFGAGCREAPAVKAPAAEPTRSAARRLTPLEAATWGQYVALGDSYSSGEGAYGTAADLDPTNRCHRTSHAYYHDVARRFRFAGGTAFWACAGATTASVLKGKSGEPPQTGRVGPGTSLVTISVGGNDVGFSRVLAGCVVRLPWSRACREQGPEIAERMAALRYSLTTVLDAVTERAPRARVIVLGYPRIFAERSGAYADNISVGDQQWLNARARELNEVIRQVAADRDRQIAATEGQGSVEFIDAYHAFSGHEIGSPDPYVNGLKVNLSALSAEPASFHPTKAGYQALARLFVQQIRTGPGRPLHQFR</sequence>
<gene>
    <name evidence="5" type="ORF">HNR21_005292</name>
</gene>
<dbReference type="PANTHER" id="PTHR37981:SF1">
    <property type="entry name" value="SGNH HYDROLASE-TYPE ESTERASE DOMAIN-CONTAINING PROTEIN"/>
    <property type="match status" value="1"/>
</dbReference>
<proteinExistence type="predicted"/>